<feature type="non-terminal residue" evidence="1">
    <location>
        <position position="1"/>
    </location>
</feature>
<evidence type="ECO:0000313" key="2">
    <source>
        <dbReference type="Proteomes" id="UP001529510"/>
    </source>
</evidence>
<proteinExistence type="predicted"/>
<name>A0ABD0PK57_CIRMR</name>
<dbReference type="Gene3D" id="3.40.50.2300">
    <property type="match status" value="1"/>
</dbReference>
<protein>
    <submittedName>
        <fullName evidence="1">Uncharacterized protein</fullName>
    </submittedName>
</protein>
<organism evidence="1 2">
    <name type="scientific">Cirrhinus mrigala</name>
    <name type="common">Mrigala</name>
    <dbReference type="NCBI Taxonomy" id="683832"/>
    <lineage>
        <taxon>Eukaryota</taxon>
        <taxon>Metazoa</taxon>
        <taxon>Chordata</taxon>
        <taxon>Craniata</taxon>
        <taxon>Vertebrata</taxon>
        <taxon>Euteleostomi</taxon>
        <taxon>Actinopterygii</taxon>
        <taxon>Neopterygii</taxon>
        <taxon>Teleostei</taxon>
        <taxon>Ostariophysi</taxon>
        <taxon>Cypriniformes</taxon>
        <taxon>Cyprinidae</taxon>
        <taxon>Labeoninae</taxon>
        <taxon>Labeonini</taxon>
        <taxon>Cirrhinus</taxon>
    </lineage>
</organism>
<dbReference type="EMBL" id="JAMKFB020000016">
    <property type="protein sequence ID" value="KAL0173146.1"/>
    <property type="molecule type" value="Genomic_DNA"/>
</dbReference>
<reference evidence="1 2" key="1">
    <citation type="submission" date="2024-05" db="EMBL/GenBank/DDBJ databases">
        <title>Genome sequencing and assembly of Indian major carp, Cirrhinus mrigala (Hamilton, 1822).</title>
        <authorList>
            <person name="Mohindra V."/>
            <person name="Chowdhury L.M."/>
            <person name="Lal K."/>
            <person name="Jena J.K."/>
        </authorList>
    </citation>
    <scope>NUCLEOTIDE SEQUENCE [LARGE SCALE GENOMIC DNA]</scope>
    <source>
        <strain evidence="1">CM1030</strain>
        <tissue evidence="1">Blood</tissue>
    </source>
</reference>
<sequence length="60" mass="7224">LIRLQELIMAPSRYNIRLKIRQLPLDTTDTRPLLKEMKRSREFRIIFDCSHIMAAQILKQ</sequence>
<evidence type="ECO:0000313" key="1">
    <source>
        <dbReference type="EMBL" id="KAL0173146.1"/>
    </source>
</evidence>
<keyword evidence="2" id="KW-1185">Reference proteome</keyword>
<dbReference type="Proteomes" id="UP001529510">
    <property type="component" value="Unassembled WGS sequence"/>
</dbReference>
<comment type="caution">
    <text evidence="1">The sequence shown here is derived from an EMBL/GenBank/DDBJ whole genome shotgun (WGS) entry which is preliminary data.</text>
</comment>
<gene>
    <name evidence="1" type="ORF">M9458_033457</name>
</gene>
<accession>A0ABD0PK57</accession>
<dbReference type="AlphaFoldDB" id="A0ABD0PK57"/>
<feature type="non-terminal residue" evidence="1">
    <location>
        <position position="60"/>
    </location>
</feature>